<dbReference type="InterPro" id="IPR004401">
    <property type="entry name" value="YbaB/EbfC"/>
</dbReference>
<sequence>MTYDPDDEPRYEEATRAGIAGLEAYRARLVALAARTVRVTSTDRQVTVTVTWGGRVTEVRIHSGALRGYSSTRLGDVVTRTVRTAQERARAEYETEARRLMPAEPPSID</sequence>
<dbReference type="GO" id="GO:0003677">
    <property type="term" value="F:DNA binding"/>
    <property type="evidence" value="ECO:0007669"/>
    <property type="project" value="InterPro"/>
</dbReference>
<comment type="caution">
    <text evidence="2">The sequence shown here is derived from an EMBL/GenBank/DDBJ whole genome shotgun (WGS) entry which is preliminary data.</text>
</comment>
<evidence type="ECO:0000313" key="3">
    <source>
        <dbReference type="Proteomes" id="UP000635606"/>
    </source>
</evidence>
<dbReference type="RefSeq" id="WP_203928132.1">
    <property type="nucleotide sequence ID" value="NZ_BOPH01000038.1"/>
</dbReference>
<keyword evidence="3" id="KW-1185">Reference proteome</keyword>
<evidence type="ECO:0000313" key="2">
    <source>
        <dbReference type="EMBL" id="GIJ68181.1"/>
    </source>
</evidence>
<proteinExistence type="predicted"/>
<organism evidence="2 3">
    <name type="scientific">Virgisporangium ochraceum</name>
    <dbReference type="NCBI Taxonomy" id="65505"/>
    <lineage>
        <taxon>Bacteria</taxon>
        <taxon>Bacillati</taxon>
        <taxon>Actinomycetota</taxon>
        <taxon>Actinomycetes</taxon>
        <taxon>Micromonosporales</taxon>
        <taxon>Micromonosporaceae</taxon>
        <taxon>Virgisporangium</taxon>
    </lineage>
</organism>
<evidence type="ECO:0000256" key="1">
    <source>
        <dbReference type="SAM" id="MobiDB-lite"/>
    </source>
</evidence>
<dbReference type="SUPFAM" id="SSF82607">
    <property type="entry name" value="YbaB-like"/>
    <property type="match status" value="1"/>
</dbReference>
<accession>A0A8J3ZVG9</accession>
<reference evidence="2" key="1">
    <citation type="submission" date="2021-01" db="EMBL/GenBank/DDBJ databases">
        <title>Whole genome shotgun sequence of Virgisporangium ochraceum NBRC 16418.</title>
        <authorList>
            <person name="Komaki H."/>
            <person name="Tamura T."/>
        </authorList>
    </citation>
    <scope>NUCLEOTIDE SEQUENCE</scope>
    <source>
        <strain evidence="2">NBRC 16418</strain>
    </source>
</reference>
<dbReference type="Proteomes" id="UP000635606">
    <property type="component" value="Unassembled WGS sequence"/>
</dbReference>
<evidence type="ECO:0008006" key="4">
    <source>
        <dbReference type="Google" id="ProtNLM"/>
    </source>
</evidence>
<dbReference type="InterPro" id="IPR036894">
    <property type="entry name" value="YbaB-like_sf"/>
</dbReference>
<protein>
    <recommendedName>
        <fullName evidence="4">YbaB/EbfC DNA-binding family protein</fullName>
    </recommendedName>
</protein>
<gene>
    <name evidence="2" type="ORF">Voc01_030980</name>
</gene>
<name>A0A8J3ZVG9_9ACTN</name>
<dbReference type="Gene3D" id="3.30.1310.10">
    <property type="entry name" value="Nucleoid-associated protein YbaB-like domain"/>
    <property type="match status" value="1"/>
</dbReference>
<dbReference type="AlphaFoldDB" id="A0A8J3ZVG9"/>
<dbReference type="Pfam" id="PF02575">
    <property type="entry name" value="YbaB_DNA_bd"/>
    <property type="match status" value="1"/>
</dbReference>
<feature type="compositionally biased region" description="Basic and acidic residues" evidence="1">
    <location>
        <begin position="88"/>
        <end position="101"/>
    </location>
</feature>
<dbReference type="EMBL" id="BOPH01000038">
    <property type="protein sequence ID" value="GIJ68181.1"/>
    <property type="molecule type" value="Genomic_DNA"/>
</dbReference>
<feature type="region of interest" description="Disordered" evidence="1">
    <location>
        <begin position="88"/>
        <end position="109"/>
    </location>
</feature>